<dbReference type="PANTHER" id="PTHR36930">
    <property type="entry name" value="METAL-SULFUR CLUSTER BIOSYNTHESIS PROTEINS YUAD-RELATED"/>
    <property type="match status" value="1"/>
</dbReference>
<dbReference type="SUPFAM" id="SSF50800">
    <property type="entry name" value="PK beta-barrel domain-like"/>
    <property type="match status" value="1"/>
</dbReference>
<dbReference type="RefSeq" id="WP_086450732.1">
    <property type="nucleotide sequence ID" value="NZ_MSPP01000002.1"/>
</dbReference>
<dbReference type="PANTHER" id="PTHR36930:SF1">
    <property type="entry name" value="MOSC DOMAIN-CONTAINING PROTEIN"/>
    <property type="match status" value="1"/>
</dbReference>
<dbReference type="GO" id="GO:0030151">
    <property type="term" value="F:molybdenum ion binding"/>
    <property type="evidence" value="ECO:0007669"/>
    <property type="project" value="InterPro"/>
</dbReference>
<dbReference type="Pfam" id="PF03476">
    <property type="entry name" value="MOSC_N"/>
    <property type="match status" value="1"/>
</dbReference>
<dbReference type="InterPro" id="IPR011037">
    <property type="entry name" value="Pyrv_Knase-like_insert_dom_sf"/>
</dbReference>
<dbReference type="Proteomes" id="UP000194664">
    <property type="component" value="Unassembled WGS sequence"/>
</dbReference>
<dbReference type="AlphaFoldDB" id="A0A251WY23"/>
<gene>
    <name evidence="2" type="ORF">BVC71_05865</name>
</gene>
<feature type="domain" description="MOSC" evidence="1">
    <location>
        <begin position="97"/>
        <end position="250"/>
    </location>
</feature>
<name>A0A251WY23_9RHOB</name>
<dbReference type="PROSITE" id="PS51340">
    <property type="entry name" value="MOSC"/>
    <property type="match status" value="1"/>
</dbReference>
<keyword evidence="3" id="KW-1185">Reference proteome</keyword>
<dbReference type="EMBL" id="MSPP01000002">
    <property type="protein sequence ID" value="OUD09380.1"/>
    <property type="molecule type" value="Genomic_DNA"/>
</dbReference>
<evidence type="ECO:0000313" key="3">
    <source>
        <dbReference type="Proteomes" id="UP000194664"/>
    </source>
</evidence>
<protein>
    <recommendedName>
        <fullName evidence="1">MOSC domain-containing protein</fullName>
    </recommendedName>
</protein>
<dbReference type="Gene3D" id="2.40.33.20">
    <property type="entry name" value="PK beta-barrel domain-like"/>
    <property type="match status" value="1"/>
</dbReference>
<dbReference type="GO" id="GO:0030170">
    <property type="term" value="F:pyridoxal phosphate binding"/>
    <property type="evidence" value="ECO:0007669"/>
    <property type="project" value="InterPro"/>
</dbReference>
<evidence type="ECO:0000313" key="2">
    <source>
        <dbReference type="EMBL" id="OUD09380.1"/>
    </source>
</evidence>
<dbReference type="OrthoDB" id="581532at2"/>
<accession>A0A251WY23</accession>
<dbReference type="InterPro" id="IPR005303">
    <property type="entry name" value="MOCOS_middle"/>
</dbReference>
<reference evidence="2 3" key="1">
    <citation type="submission" date="2016-12" db="EMBL/GenBank/DDBJ databases">
        <title>The draft genome sequence of HSLHS2.</title>
        <authorList>
            <person name="Hu D."/>
            <person name="Wang L."/>
            <person name="Shao Z."/>
        </authorList>
    </citation>
    <scope>NUCLEOTIDE SEQUENCE [LARGE SCALE GENOMIC DNA]</scope>
    <source>
        <strain evidence="2">MCCC 1A06712</strain>
    </source>
</reference>
<dbReference type="GO" id="GO:0003824">
    <property type="term" value="F:catalytic activity"/>
    <property type="evidence" value="ECO:0007669"/>
    <property type="project" value="InterPro"/>
</dbReference>
<dbReference type="Pfam" id="PF03473">
    <property type="entry name" value="MOSC"/>
    <property type="match status" value="1"/>
</dbReference>
<dbReference type="InterPro" id="IPR052716">
    <property type="entry name" value="MOSC_domain"/>
</dbReference>
<evidence type="ECO:0000259" key="1">
    <source>
        <dbReference type="PROSITE" id="PS51340"/>
    </source>
</evidence>
<dbReference type="InterPro" id="IPR005302">
    <property type="entry name" value="MoCF_Sase_C"/>
</dbReference>
<comment type="caution">
    <text evidence="2">The sequence shown here is derived from an EMBL/GenBank/DDBJ whole genome shotgun (WGS) entry which is preliminary data.</text>
</comment>
<sequence>MIATLKSIHRHPIKSIGVETLASASLAQGRAMPLDRMWAVLHSVSKISPENGVAPWAKKPNFFIGRSHPELMCVTAETDGDTITLHHPRAASITFAPDTQGADLIDWLNALVPDAGHGPTEIVRAADAQFTDQADQYVSVLNTASLADLSAKTGRDLSPARFRGNLWVDGWAPFAETDIIGKDIKIGDVTLTTVTPIERCRATDTNTVTGERDIDILRALGEHYNTRDLGIFCKVTHSGTVAVGDKVEVL</sequence>
<organism evidence="2 3">
    <name type="scientific">Marivivens niveibacter</name>
    <dbReference type="NCBI Taxonomy" id="1930667"/>
    <lineage>
        <taxon>Bacteria</taxon>
        <taxon>Pseudomonadati</taxon>
        <taxon>Pseudomonadota</taxon>
        <taxon>Alphaproteobacteria</taxon>
        <taxon>Rhodobacterales</taxon>
        <taxon>Paracoccaceae</taxon>
        <taxon>Marivivens group</taxon>
        <taxon>Marivivens</taxon>
    </lineage>
</organism>
<proteinExistence type="predicted"/>